<comment type="similarity">
    <text evidence="1">Belongs to the pseudouridine synthase RluA family.</text>
</comment>
<dbReference type="RefSeq" id="WP_160629224.1">
    <property type="nucleotide sequence ID" value="NZ_CP047593.1"/>
</dbReference>
<dbReference type="GO" id="GO:0140098">
    <property type="term" value="F:catalytic activity, acting on RNA"/>
    <property type="evidence" value="ECO:0007669"/>
    <property type="project" value="UniProtKB-ARBA"/>
</dbReference>
<dbReference type="AlphaFoldDB" id="A0A6P1MG40"/>
<dbReference type="InterPro" id="IPR036986">
    <property type="entry name" value="S4_RNA-bd_sf"/>
</dbReference>
<dbReference type="PROSITE" id="PS50889">
    <property type="entry name" value="S4"/>
    <property type="match status" value="1"/>
</dbReference>
<dbReference type="PROSITE" id="PS01129">
    <property type="entry name" value="PSI_RLU"/>
    <property type="match status" value="1"/>
</dbReference>
<evidence type="ECO:0000256" key="2">
    <source>
        <dbReference type="ARBA" id="ARBA00023235"/>
    </source>
</evidence>
<dbReference type="EMBL" id="CP047593">
    <property type="protein sequence ID" value="QHI70045.1"/>
    <property type="molecule type" value="Genomic_DNA"/>
</dbReference>
<reference evidence="5 6" key="1">
    <citation type="submission" date="2020-01" db="EMBL/GenBank/DDBJ databases">
        <title>Ponticoccus aerotolerans gen. nov., sp. nov., an anaerobic bacterium and proposal of Ponticoccusceae fam. nov., Ponticoccusles ord. nov. and Ponticoccuse classis nov. in the phylum Kiritimatiellaeota.</title>
        <authorList>
            <person name="Zhou L.Y."/>
            <person name="Du Z.J."/>
        </authorList>
    </citation>
    <scope>NUCLEOTIDE SEQUENCE [LARGE SCALE GENOMIC DNA]</scope>
    <source>
        <strain evidence="5 6">S-5007</strain>
    </source>
</reference>
<sequence length="277" mass="30862">MIKESFQVKPHEEGNALLEVLADRLRCSKKQAKALLDGKQVMVNSQRIWMAKHKLSTRDVIEVIRSEATAVKKIDILKKAGDILVVNKPAGLVTNDSAKSLEVRLQRELRNPELCAVHRLDRETSGCVIFAKNTEAKAAMIPIFKNQEVVKIYRAIVNGRVSDQLQTITRDIDGESATTMVNVLDRSRHASYLELRIKTGRTHQIRKHLAAVRHPVLGDKGYAGSKGLADILRTLPRQMLHAYRLVLPVPGKANGPLRATAPIPADFQEALKALKLK</sequence>
<dbReference type="GO" id="GO:0003723">
    <property type="term" value="F:RNA binding"/>
    <property type="evidence" value="ECO:0007669"/>
    <property type="project" value="UniProtKB-KW"/>
</dbReference>
<evidence type="ECO:0000256" key="1">
    <source>
        <dbReference type="ARBA" id="ARBA00010876"/>
    </source>
</evidence>
<feature type="domain" description="Pseudouridine synthase RsuA/RluA-like" evidence="4">
    <location>
        <begin position="82"/>
        <end position="211"/>
    </location>
</feature>
<dbReference type="Proteomes" id="UP000464954">
    <property type="component" value="Chromosome"/>
</dbReference>
<name>A0A6P1MG40_9BACT</name>
<dbReference type="CDD" id="cd02869">
    <property type="entry name" value="PseudoU_synth_RluA_like"/>
    <property type="match status" value="1"/>
</dbReference>
<keyword evidence="2" id="KW-0413">Isomerase</keyword>
<dbReference type="KEGG" id="taer:GT409_11490"/>
<dbReference type="InterPro" id="IPR006145">
    <property type="entry name" value="PsdUridine_synth_RsuA/RluA"/>
</dbReference>
<evidence type="ECO:0000256" key="3">
    <source>
        <dbReference type="PROSITE-ProRule" id="PRU00182"/>
    </source>
</evidence>
<dbReference type="Gene3D" id="3.30.2350.10">
    <property type="entry name" value="Pseudouridine synthase"/>
    <property type="match status" value="1"/>
</dbReference>
<dbReference type="GO" id="GO:0009982">
    <property type="term" value="F:pseudouridine synthase activity"/>
    <property type="evidence" value="ECO:0007669"/>
    <property type="project" value="InterPro"/>
</dbReference>
<dbReference type="SUPFAM" id="SSF55120">
    <property type="entry name" value="Pseudouridine synthase"/>
    <property type="match status" value="1"/>
</dbReference>
<accession>A0A6P1MG40</accession>
<dbReference type="InterPro" id="IPR020103">
    <property type="entry name" value="PsdUridine_synth_cat_dom_sf"/>
</dbReference>
<dbReference type="PANTHER" id="PTHR21600">
    <property type="entry name" value="MITOCHONDRIAL RNA PSEUDOURIDINE SYNTHASE"/>
    <property type="match status" value="1"/>
</dbReference>
<dbReference type="CDD" id="cd00165">
    <property type="entry name" value="S4"/>
    <property type="match status" value="1"/>
</dbReference>
<keyword evidence="6" id="KW-1185">Reference proteome</keyword>
<evidence type="ECO:0000259" key="4">
    <source>
        <dbReference type="Pfam" id="PF00849"/>
    </source>
</evidence>
<proteinExistence type="inferred from homology"/>
<dbReference type="InterPro" id="IPR006224">
    <property type="entry name" value="PsdUridine_synth_RluA-like_CS"/>
</dbReference>
<dbReference type="InterPro" id="IPR050188">
    <property type="entry name" value="RluA_PseudoU_synthase"/>
</dbReference>
<keyword evidence="3" id="KW-0694">RNA-binding</keyword>
<organism evidence="5 6">
    <name type="scientific">Tichowtungia aerotolerans</name>
    <dbReference type="NCBI Taxonomy" id="2697043"/>
    <lineage>
        <taxon>Bacteria</taxon>
        <taxon>Pseudomonadati</taxon>
        <taxon>Kiritimatiellota</taxon>
        <taxon>Tichowtungiia</taxon>
        <taxon>Tichowtungiales</taxon>
        <taxon>Tichowtungiaceae</taxon>
        <taxon>Tichowtungia</taxon>
    </lineage>
</organism>
<evidence type="ECO:0000313" key="6">
    <source>
        <dbReference type="Proteomes" id="UP000464954"/>
    </source>
</evidence>
<dbReference type="GO" id="GO:0000455">
    <property type="term" value="P:enzyme-directed rRNA pseudouridine synthesis"/>
    <property type="evidence" value="ECO:0007669"/>
    <property type="project" value="TreeGrafter"/>
</dbReference>
<dbReference type="PANTHER" id="PTHR21600:SF87">
    <property type="entry name" value="RNA PSEUDOURIDYLATE SYNTHASE DOMAIN-CONTAINING PROTEIN 1"/>
    <property type="match status" value="1"/>
</dbReference>
<dbReference type="Gene3D" id="3.10.290.10">
    <property type="entry name" value="RNA-binding S4 domain"/>
    <property type="match status" value="1"/>
</dbReference>
<dbReference type="Pfam" id="PF00849">
    <property type="entry name" value="PseudoU_synth_2"/>
    <property type="match status" value="1"/>
</dbReference>
<evidence type="ECO:0000313" key="5">
    <source>
        <dbReference type="EMBL" id="QHI70045.1"/>
    </source>
</evidence>
<gene>
    <name evidence="5" type="ORF">GT409_11490</name>
</gene>
<protein>
    <recommendedName>
        <fullName evidence="4">Pseudouridine synthase RsuA/RluA-like domain-containing protein</fullName>
    </recommendedName>
</protein>